<comment type="caution">
    <text evidence="1">The sequence shown here is derived from an EMBL/GenBank/DDBJ whole genome shotgun (WGS) entry which is preliminary data.</text>
</comment>
<evidence type="ECO:0008006" key="3">
    <source>
        <dbReference type="Google" id="ProtNLM"/>
    </source>
</evidence>
<evidence type="ECO:0000313" key="2">
    <source>
        <dbReference type="Proteomes" id="UP001523401"/>
    </source>
</evidence>
<protein>
    <recommendedName>
        <fullName evidence="3">Transposase</fullName>
    </recommendedName>
</protein>
<organism evidence="1 2">
    <name type="scientific">Asaia lannensis NBRC 102526</name>
    <dbReference type="NCBI Taxonomy" id="1307926"/>
    <lineage>
        <taxon>Bacteria</taxon>
        <taxon>Pseudomonadati</taxon>
        <taxon>Pseudomonadota</taxon>
        <taxon>Alphaproteobacteria</taxon>
        <taxon>Acetobacterales</taxon>
        <taxon>Acetobacteraceae</taxon>
        <taxon>Asaia</taxon>
    </lineage>
</organism>
<reference evidence="1 2" key="1">
    <citation type="submission" date="2022-06" db="EMBL/GenBank/DDBJ databases">
        <title>Whole-genome of Asaia lannensis strain LMG 27011T.</title>
        <authorList>
            <person name="Sombolestani A."/>
        </authorList>
    </citation>
    <scope>NUCLEOTIDE SEQUENCE [LARGE SCALE GENOMIC DNA]</scope>
    <source>
        <strain evidence="1 2">NBRC 102526</strain>
    </source>
</reference>
<feature type="non-terminal residue" evidence="1">
    <location>
        <position position="128"/>
    </location>
</feature>
<sequence length="128" mass="15164">MQYEEIESYIKTDRPDIWRRLYPLHGFYKDQITQITAENCVFLACYEEAEQVAREVIAWVETQPDDLVSGFDLLSQSHAELKELRRITGRVFTRKANRLRRNLRRVIGLHPEDDEVQQDFDYARTASA</sequence>
<dbReference type="EMBL" id="JAMXQU010000015">
    <property type="protein sequence ID" value="MCO6161157.1"/>
    <property type="molecule type" value="Genomic_DNA"/>
</dbReference>
<proteinExistence type="predicted"/>
<name>A0ABT1CJW0_9PROT</name>
<accession>A0ABT1CJW0</accession>
<gene>
    <name evidence="1" type="ORF">NF685_14050</name>
</gene>
<dbReference type="Proteomes" id="UP001523401">
    <property type="component" value="Unassembled WGS sequence"/>
</dbReference>
<evidence type="ECO:0000313" key="1">
    <source>
        <dbReference type="EMBL" id="MCO6161157.1"/>
    </source>
</evidence>
<keyword evidence="2" id="KW-1185">Reference proteome</keyword>